<name>A0AAN2RI71_STRSU</name>
<reference evidence="1 2" key="1">
    <citation type="submission" date="2016-02" db="EMBL/GenBank/DDBJ databases">
        <authorList>
            <consortium name="Pathogen Informatics"/>
        </authorList>
    </citation>
    <scope>NUCLEOTIDE SEQUENCE [LARGE SCALE GENOMIC DNA]</scope>
    <source>
        <strain evidence="1 2">LSS30</strain>
    </source>
</reference>
<evidence type="ECO:0000313" key="2">
    <source>
        <dbReference type="Proteomes" id="UP000074664"/>
    </source>
</evidence>
<sequence length="69" mass="7783">MIQELQSKIDGVGIFVWNYGQDEKTTATQHTTINFSTFFTPMSQDKSVADWLHDAVNGQVNSYGLELLD</sequence>
<comment type="caution">
    <text evidence="1">The sequence shown here is derived from an EMBL/GenBank/DDBJ whole genome shotgun (WGS) entry which is preliminary data.</text>
</comment>
<protein>
    <submittedName>
        <fullName evidence="1">Uncharacterized protein</fullName>
    </submittedName>
</protein>
<organism evidence="1 2">
    <name type="scientific">Streptococcus suis</name>
    <dbReference type="NCBI Taxonomy" id="1307"/>
    <lineage>
        <taxon>Bacteria</taxon>
        <taxon>Bacillati</taxon>
        <taxon>Bacillota</taxon>
        <taxon>Bacilli</taxon>
        <taxon>Lactobacillales</taxon>
        <taxon>Streptococcaceae</taxon>
        <taxon>Streptococcus</taxon>
    </lineage>
</organism>
<gene>
    <name evidence="1" type="ORF">ERS132392_02075</name>
</gene>
<evidence type="ECO:0000313" key="1">
    <source>
        <dbReference type="EMBL" id="CYU86249.1"/>
    </source>
</evidence>
<dbReference type="EMBL" id="FIGH01000012">
    <property type="protein sequence ID" value="CYU86249.1"/>
    <property type="molecule type" value="Genomic_DNA"/>
</dbReference>
<proteinExistence type="predicted"/>
<dbReference type="Proteomes" id="UP000074664">
    <property type="component" value="Unassembled WGS sequence"/>
</dbReference>
<dbReference type="AlphaFoldDB" id="A0AAN2RI71"/>
<dbReference type="RefSeq" id="WP_228477501.1">
    <property type="nucleotide sequence ID" value="NZ_CEDH01000007.1"/>
</dbReference>
<accession>A0AAN2RI71</accession>